<protein>
    <submittedName>
        <fullName evidence="5">TATA-box binding protein</fullName>
    </submittedName>
</protein>
<reference evidence="5" key="2">
    <citation type="submission" date="2016-06" db="UniProtKB">
        <authorList>
            <consortium name="WormBaseParasite"/>
        </authorList>
    </citation>
    <scope>IDENTIFICATION</scope>
</reference>
<keyword evidence="3" id="KW-0804">Transcription</keyword>
<dbReference type="SUPFAM" id="SSF55945">
    <property type="entry name" value="TATA-box binding protein-like"/>
    <property type="match status" value="2"/>
</dbReference>
<dbReference type="Gene3D" id="3.30.310.10">
    <property type="entry name" value="TATA-Binding Protein"/>
    <property type="match status" value="2"/>
</dbReference>
<dbReference type="Pfam" id="PF00352">
    <property type="entry name" value="TBP"/>
    <property type="match status" value="1"/>
</dbReference>
<accession>A0A183BN38</accession>
<reference evidence="4" key="1">
    <citation type="submission" date="2014-05" db="EMBL/GenBank/DDBJ databases">
        <title>The genome and life-stage specific transcriptomes of Globodera pallida elucidate key aspects of plant parasitism by a cyst nematode.</title>
        <authorList>
            <person name="Cotton J.A."/>
            <person name="Lilley C.J."/>
            <person name="Jones L.M."/>
            <person name="Kikuchi T."/>
            <person name="Reid A.J."/>
            <person name="Thorpe P."/>
            <person name="Tsai I.J."/>
            <person name="Beasley H."/>
            <person name="Blok V."/>
            <person name="Cock P.J.A."/>
            <person name="Van den Akker S.E."/>
            <person name="Holroyd N."/>
            <person name="Hunt M."/>
            <person name="Mantelin S."/>
            <person name="Naghra H."/>
            <person name="Pain A."/>
            <person name="Palomares-Rius J.E."/>
            <person name="Zarowiecki M."/>
            <person name="Berriman M."/>
            <person name="Jones J.T."/>
            <person name="Urwin P.E."/>
        </authorList>
    </citation>
    <scope>NUCLEOTIDE SEQUENCE [LARGE SCALE GENOMIC DNA]</scope>
    <source>
        <strain evidence="4">Lindley</strain>
    </source>
</reference>
<comment type="similarity">
    <text evidence="1">Belongs to the TBP family.</text>
</comment>
<dbReference type="AlphaFoldDB" id="A0A183BN38"/>
<keyword evidence="2" id="KW-0238">DNA-binding</keyword>
<dbReference type="WBParaSite" id="GPLIN_000202400">
    <property type="protein sequence ID" value="GPLIN_000202400"/>
    <property type="gene ID" value="GPLIN_000202400"/>
</dbReference>
<evidence type="ECO:0000313" key="5">
    <source>
        <dbReference type="WBParaSite" id="GPLIN_000202400"/>
    </source>
</evidence>
<dbReference type="InterPro" id="IPR000814">
    <property type="entry name" value="TBP"/>
</dbReference>
<dbReference type="Proteomes" id="UP000050741">
    <property type="component" value="Unassembled WGS sequence"/>
</dbReference>
<evidence type="ECO:0000256" key="3">
    <source>
        <dbReference type="ARBA" id="ARBA00023163"/>
    </source>
</evidence>
<name>A0A183BN38_GLOPA</name>
<proteinExistence type="inferred from homology"/>
<sequence length="287" mass="32221">MTCYVQNCTVTFSFFAENDAAAAAGRRHARRQLFSHDQFIAIARHGICTEYAPWRFHAIVLRVRGRQEAQQRQQATAAETGLATGAATAATTTTTTTTTTALLFRSGRVVLTGVRGSHLELWREIRRAAYRVRRRVQMALQAGDMLDVAGTLGIYRLTTRNLVSTVRLPHRVAIEQVYDTLRRCRMRIAPEDADRVAGFVAVRRCCLDLCTFPALRCTLLMASPAGEEQEVADEVPNTQQQQQQQLYRSVTCLVFTSGRVIVTGVRHIPQLLQALRNITSMLTHYVR</sequence>
<dbReference type="InterPro" id="IPR012295">
    <property type="entry name" value="TBP_dom_sf"/>
</dbReference>
<evidence type="ECO:0000256" key="1">
    <source>
        <dbReference type="ARBA" id="ARBA00005560"/>
    </source>
</evidence>
<evidence type="ECO:0000256" key="2">
    <source>
        <dbReference type="ARBA" id="ARBA00023125"/>
    </source>
</evidence>
<organism evidence="4 5">
    <name type="scientific">Globodera pallida</name>
    <name type="common">Potato cyst nematode worm</name>
    <name type="synonym">Heterodera pallida</name>
    <dbReference type="NCBI Taxonomy" id="36090"/>
    <lineage>
        <taxon>Eukaryota</taxon>
        <taxon>Metazoa</taxon>
        <taxon>Ecdysozoa</taxon>
        <taxon>Nematoda</taxon>
        <taxon>Chromadorea</taxon>
        <taxon>Rhabditida</taxon>
        <taxon>Tylenchina</taxon>
        <taxon>Tylenchomorpha</taxon>
        <taxon>Tylenchoidea</taxon>
        <taxon>Heteroderidae</taxon>
        <taxon>Heteroderinae</taxon>
        <taxon>Globodera</taxon>
    </lineage>
</organism>
<evidence type="ECO:0000313" key="4">
    <source>
        <dbReference type="Proteomes" id="UP000050741"/>
    </source>
</evidence>
<keyword evidence="4" id="KW-1185">Reference proteome</keyword>